<dbReference type="InterPro" id="IPR006680">
    <property type="entry name" value="Amidohydro-rel"/>
</dbReference>
<evidence type="ECO:0000256" key="4">
    <source>
        <dbReference type="ARBA" id="ARBA00022723"/>
    </source>
</evidence>
<dbReference type="SUPFAM" id="SSF51556">
    <property type="entry name" value="Metallo-dependent hydrolases"/>
    <property type="match status" value="1"/>
</dbReference>
<proteinExistence type="inferred from homology"/>
<comment type="caution">
    <text evidence="7">The sequence shown here is derived from an EMBL/GenBank/DDBJ whole genome shotgun (WGS) entry which is preliminary data.</text>
</comment>
<feature type="domain" description="Amidohydrolase-related" evidence="6">
    <location>
        <begin position="7"/>
        <end position="82"/>
    </location>
</feature>
<dbReference type="AlphaFoldDB" id="A0A1F7GXU7"/>
<name>A0A1F7GXU7_9BACT</name>
<dbReference type="PROSITE" id="PS00483">
    <property type="entry name" value="DIHYDROOROTASE_2"/>
    <property type="match status" value="1"/>
</dbReference>
<organism evidence="7 8">
    <name type="scientific">Candidatus Roizmanbacteria bacterium RIFCSPHIGHO2_02_FULL_37_24</name>
    <dbReference type="NCBI Taxonomy" id="1802037"/>
    <lineage>
        <taxon>Bacteria</taxon>
        <taxon>Candidatus Roizmaniibacteriota</taxon>
    </lineage>
</organism>
<comment type="similarity">
    <text evidence="3">Belongs to the metallo-dependent hydrolases superfamily. DHOase family. Class I DHOase subfamily.</text>
</comment>
<dbReference type="GO" id="GO:0005737">
    <property type="term" value="C:cytoplasm"/>
    <property type="evidence" value="ECO:0007669"/>
    <property type="project" value="TreeGrafter"/>
</dbReference>
<keyword evidence="5" id="KW-0378">Hydrolase</keyword>
<protein>
    <recommendedName>
        <fullName evidence="6">Amidohydrolase-related domain-containing protein</fullName>
    </recommendedName>
</protein>
<evidence type="ECO:0000256" key="3">
    <source>
        <dbReference type="ARBA" id="ARBA00010286"/>
    </source>
</evidence>
<evidence type="ECO:0000256" key="5">
    <source>
        <dbReference type="ARBA" id="ARBA00022801"/>
    </source>
</evidence>
<accession>A0A1F7GXU7</accession>
<dbReference type="InterPro" id="IPR050138">
    <property type="entry name" value="DHOase/Allantoinase_Hydrolase"/>
</dbReference>
<reference evidence="7 8" key="1">
    <citation type="journal article" date="2016" name="Nat. Commun.">
        <title>Thousands of microbial genomes shed light on interconnected biogeochemical processes in an aquifer system.</title>
        <authorList>
            <person name="Anantharaman K."/>
            <person name="Brown C.T."/>
            <person name="Hug L.A."/>
            <person name="Sharon I."/>
            <person name="Castelle C.J."/>
            <person name="Probst A.J."/>
            <person name="Thomas B.C."/>
            <person name="Singh A."/>
            <person name="Wilkins M.J."/>
            <person name="Karaoz U."/>
            <person name="Brodie E.L."/>
            <person name="Williams K.H."/>
            <person name="Hubbard S.S."/>
            <person name="Banfield J.F."/>
        </authorList>
    </citation>
    <scope>NUCLEOTIDE SEQUENCE [LARGE SCALE GENOMIC DNA]</scope>
</reference>
<comment type="cofactor">
    <cofactor evidence="1">
        <name>Zn(2+)</name>
        <dbReference type="ChEBI" id="CHEBI:29105"/>
    </cofactor>
</comment>
<evidence type="ECO:0000259" key="6">
    <source>
        <dbReference type="Pfam" id="PF01979"/>
    </source>
</evidence>
<dbReference type="PANTHER" id="PTHR43668:SF2">
    <property type="entry name" value="ALLANTOINASE"/>
    <property type="match status" value="1"/>
</dbReference>
<dbReference type="InterPro" id="IPR011059">
    <property type="entry name" value="Metal-dep_hydrolase_composite"/>
</dbReference>
<dbReference type="GO" id="GO:0046872">
    <property type="term" value="F:metal ion binding"/>
    <property type="evidence" value="ECO:0007669"/>
    <property type="project" value="UniProtKB-KW"/>
</dbReference>
<dbReference type="SUPFAM" id="SSF51338">
    <property type="entry name" value="Composite domain of metallo-dependent hydrolases"/>
    <property type="match status" value="1"/>
</dbReference>
<gene>
    <name evidence="7" type="ORF">A3C24_00065</name>
</gene>
<dbReference type="InterPro" id="IPR032466">
    <property type="entry name" value="Metal_Hydrolase"/>
</dbReference>
<dbReference type="GO" id="GO:0006145">
    <property type="term" value="P:purine nucleobase catabolic process"/>
    <property type="evidence" value="ECO:0007669"/>
    <property type="project" value="TreeGrafter"/>
</dbReference>
<evidence type="ECO:0000313" key="8">
    <source>
        <dbReference type="Proteomes" id="UP000177159"/>
    </source>
</evidence>
<dbReference type="InterPro" id="IPR002195">
    <property type="entry name" value="Dihydroorotase_CS"/>
</dbReference>
<dbReference type="FunFam" id="3.20.20.140:FF:000036">
    <property type="entry name" value="Carbamoyl-phosphate synthase large chain"/>
    <property type="match status" value="1"/>
</dbReference>
<keyword evidence="4" id="KW-0479">Metal-binding</keyword>
<comment type="function">
    <text evidence="2">Catalyzes the reversible cyclization of carbamoyl aspartate to dihydroorotate.</text>
</comment>
<dbReference type="Pfam" id="PF01979">
    <property type="entry name" value="Amidohydro_1"/>
    <property type="match status" value="1"/>
</dbReference>
<dbReference type="PROSITE" id="PS00482">
    <property type="entry name" value="DIHYDROOROTASE_1"/>
    <property type="match status" value="1"/>
</dbReference>
<dbReference type="Proteomes" id="UP000177159">
    <property type="component" value="Unassembled WGS sequence"/>
</dbReference>
<evidence type="ECO:0000256" key="1">
    <source>
        <dbReference type="ARBA" id="ARBA00001947"/>
    </source>
</evidence>
<dbReference type="GO" id="GO:0004038">
    <property type="term" value="F:allantoinase activity"/>
    <property type="evidence" value="ECO:0007669"/>
    <property type="project" value="TreeGrafter"/>
</dbReference>
<evidence type="ECO:0000313" key="7">
    <source>
        <dbReference type="EMBL" id="OGK23386.1"/>
    </source>
</evidence>
<dbReference type="PANTHER" id="PTHR43668">
    <property type="entry name" value="ALLANTOINASE"/>
    <property type="match status" value="1"/>
</dbReference>
<dbReference type="Gene3D" id="3.20.20.140">
    <property type="entry name" value="Metal-dependent hydrolases"/>
    <property type="match status" value="1"/>
</dbReference>
<evidence type="ECO:0000256" key="2">
    <source>
        <dbReference type="ARBA" id="ARBA00002368"/>
    </source>
</evidence>
<sequence length="354" mass="39869">MAKYLRLPGLIDPHVHLRDPSATHKEDFETGTQAALAGGYTTVIDMPNNPVPTLTKAALKDKINRAKHRVYCDVGFYFGSTGENIKEFKKIINKVFGIKVYMNITTGMLVVGDDGKLDTIFKHWPRTRRMFVHAEGNTLAKAIELATLYKKRLHVCHVVLKEEIEMIRDTKKRGMDITCEVSCHNLFLDKTNAKKLGPFGLMKPGLGTKIDRQSLWGNLDFIDYIGSDHAPHTKEEKLSGNPPFGVPGLETTLPLLLTAVSEKRLTMDRLIKLTCTRPREILGILYDKETYTEVDQNIKYEIRNTDLFTKCGWSPFAGMNVKGKIVRVVLRGKTVFDGEKIIGLPKGKVIFPPN</sequence>
<dbReference type="EMBL" id="MFZM01000021">
    <property type="protein sequence ID" value="OGK23386.1"/>
    <property type="molecule type" value="Genomic_DNA"/>
</dbReference>